<dbReference type="Pfam" id="PF13510">
    <property type="entry name" value="Fer2_4"/>
    <property type="match status" value="1"/>
</dbReference>
<dbReference type="GO" id="GO:0051536">
    <property type="term" value="F:iron-sulfur cluster binding"/>
    <property type="evidence" value="ECO:0007669"/>
    <property type="project" value="InterPro"/>
</dbReference>
<comment type="caution">
    <text evidence="2">The sequence shown here is derived from an EMBL/GenBank/DDBJ whole genome shotgun (WGS) entry which is preliminary data.</text>
</comment>
<dbReference type="EMBL" id="BMZB01000001">
    <property type="protein sequence ID" value="GGZ31129.1"/>
    <property type="molecule type" value="Genomic_DNA"/>
</dbReference>
<keyword evidence="1" id="KW-0560">Oxidoreductase</keyword>
<keyword evidence="3" id="KW-1185">Reference proteome</keyword>
<organism evidence="2 3">
    <name type="scientific">Asticcacaulis endophyticus</name>
    <dbReference type="NCBI Taxonomy" id="1395890"/>
    <lineage>
        <taxon>Bacteria</taxon>
        <taxon>Pseudomonadati</taxon>
        <taxon>Pseudomonadota</taxon>
        <taxon>Alphaproteobacteria</taxon>
        <taxon>Caulobacterales</taxon>
        <taxon>Caulobacteraceae</taxon>
        <taxon>Asticcacaulis</taxon>
    </lineage>
</organism>
<accession>A0A918Q2C9</accession>
<dbReference type="Gene3D" id="3.10.20.440">
    <property type="entry name" value="2Fe-2S iron-sulphur cluster binding domain, sarcosine oxidase, alpha subunit, N-terminal domain"/>
    <property type="match status" value="1"/>
</dbReference>
<evidence type="ECO:0000313" key="2">
    <source>
        <dbReference type="EMBL" id="GGZ31129.1"/>
    </source>
</evidence>
<reference evidence="2" key="2">
    <citation type="submission" date="2020-09" db="EMBL/GenBank/DDBJ databases">
        <authorList>
            <person name="Sun Q."/>
            <person name="Kim S."/>
        </authorList>
    </citation>
    <scope>NUCLEOTIDE SEQUENCE</scope>
    <source>
        <strain evidence="2">KCTC 32296</strain>
    </source>
</reference>
<dbReference type="GO" id="GO:0016491">
    <property type="term" value="F:oxidoreductase activity"/>
    <property type="evidence" value="ECO:0007669"/>
    <property type="project" value="UniProtKB-KW"/>
</dbReference>
<dbReference type="SUPFAM" id="SSF54292">
    <property type="entry name" value="2Fe-2S ferredoxin-like"/>
    <property type="match status" value="1"/>
</dbReference>
<gene>
    <name evidence="2" type="ORF">GCM10011273_17090</name>
</gene>
<protein>
    <submittedName>
        <fullName evidence="2">NAD(FAD)-dependent dehydrogenase</fullName>
    </submittedName>
</protein>
<reference evidence="2" key="1">
    <citation type="journal article" date="2014" name="Int. J. Syst. Evol. Microbiol.">
        <title>Complete genome sequence of Corynebacterium casei LMG S-19264T (=DSM 44701T), isolated from a smear-ripened cheese.</title>
        <authorList>
            <consortium name="US DOE Joint Genome Institute (JGI-PGF)"/>
            <person name="Walter F."/>
            <person name="Albersmeier A."/>
            <person name="Kalinowski J."/>
            <person name="Ruckert C."/>
        </authorList>
    </citation>
    <scope>NUCLEOTIDE SEQUENCE</scope>
    <source>
        <strain evidence="2">KCTC 32296</strain>
    </source>
</reference>
<dbReference type="Proteomes" id="UP000662572">
    <property type="component" value="Unassembled WGS sequence"/>
</dbReference>
<dbReference type="AlphaFoldDB" id="A0A918Q2C9"/>
<evidence type="ECO:0000313" key="3">
    <source>
        <dbReference type="Proteomes" id="UP000662572"/>
    </source>
</evidence>
<sequence>MAPRFYRLAETGRKVVNLTLDGQPVAALEGDTLMVALLSAHGHLRRSEFGDGTRAGFCLMGACQDCWVWTEDGERLRSCSTAVSDGLNIRTNPPEVSWSDVL</sequence>
<proteinExistence type="predicted"/>
<evidence type="ECO:0000256" key="1">
    <source>
        <dbReference type="ARBA" id="ARBA00023002"/>
    </source>
</evidence>
<dbReference type="RefSeq" id="WP_189485925.1">
    <property type="nucleotide sequence ID" value="NZ_BMZB01000001.1"/>
</dbReference>
<dbReference type="InterPro" id="IPR036010">
    <property type="entry name" value="2Fe-2S_ferredoxin-like_sf"/>
</dbReference>
<name>A0A918Q2C9_9CAUL</name>
<dbReference type="InterPro" id="IPR042204">
    <property type="entry name" value="2Fe-2S-bd_N"/>
</dbReference>